<accession>A0A2Z4LQZ0</accession>
<sequence>MKKTILTFLTLTLISCNTETDKKNKKTSLSQKEEVPVEIIDDNQEFKAIDSDDLNQLLVKKGGDLSPKEVMNLFYPNTVETGEGNEKIELLEKVSDNGNVIVTLIHDNLLDDSVRGEKYIIELKRNNNKWTVLSIKKNWKCWNGRGHTDWGIEFCN</sequence>
<gene>
    <name evidence="1" type="ORF">HME9304_01236</name>
</gene>
<dbReference type="RefSeq" id="WP_112377726.1">
    <property type="nucleotide sequence ID" value="NZ_CP030104.1"/>
</dbReference>
<dbReference type="PROSITE" id="PS51257">
    <property type="entry name" value="PROKAR_LIPOPROTEIN"/>
    <property type="match status" value="1"/>
</dbReference>
<proteinExistence type="predicted"/>
<evidence type="ECO:0000313" key="2">
    <source>
        <dbReference type="Proteomes" id="UP000248536"/>
    </source>
</evidence>
<organism evidence="1 2">
    <name type="scientific">Flagellimonas maritima</name>
    <dbReference type="NCBI Taxonomy" id="1383885"/>
    <lineage>
        <taxon>Bacteria</taxon>
        <taxon>Pseudomonadati</taxon>
        <taxon>Bacteroidota</taxon>
        <taxon>Flavobacteriia</taxon>
        <taxon>Flavobacteriales</taxon>
        <taxon>Flavobacteriaceae</taxon>
        <taxon>Flagellimonas</taxon>
    </lineage>
</organism>
<protein>
    <submittedName>
        <fullName evidence="1">Uncharacterized protein</fullName>
    </submittedName>
</protein>
<dbReference type="EMBL" id="CP030104">
    <property type="protein sequence ID" value="AWX44236.1"/>
    <property type="molecule type" value="Genomic_DNA"/>
</dbReference>
<keyword evidence="2" id="KW-1185">Reference proteome</keyword>
<reference evidence="1 2" key="1">
    <citation type="submission" date="2018-06" db="EMBL/GenBank/DDBJ databases">
        <title>Spongiibacterium sp. HME9304 Genome sequencing and assembly.</title>
        <authorList>
            <person name="Kang H."/>
            <person name="Kim H."/>
            <person name="Joh K."/>
        </authorList>
    </citation>
    <scope>NUCLEOTIDE SEQUENCE [LARGE SCALE GENOMIC DNA]</scope>
    <source>
        <strain evidence="1 2">HME9304</strain>
    </source>
</reference>
<evidence type="ECO:0000313" key="1">
    <source>
        <dbReference type="EMBL" id="AWX44236.1"/>
    </source>
</evidence>
<dbReference type="AlphaFoldDB" id="A0A2Z4LQZ0"/>
<dbReference type="Proteomes" id="UP000248536">
    <property type="component" value="Chromosome"/>
</dbReference>
<dbReference type="KEGG" id="spon:HME9304_01236"/>
<name>A0A2Z4LQZ0_9FLAO</name>
<dbReference type="OrthoDB" id="9806939at2"/>